<reference evidence="1" key="1">
    <citation type="submission" date="2020-05" db="EMBL/GenBank/DDBJ databases">
        <title>Mycena genomes resolve the evolution of fungal bioluminescence.</title>
        <authorList>
            <person name="Tsai I.J."/>
        </authorList>
    </citation>
    <scope>NUCLEOTIDE SEQUENCE</scope>
    <source>
        <strain evidence="1">CCC161011</strain>
    </source>
</reference>
<proteinExistence type="predicted"/>
<gene>
    <name evidence="1" type="ORF">MVEN_02402000</name>
</gene>
<dbReference type="Proteomes" id="UP000620124">
    <property type="component" value="Unassembled WGS sequence"/>
</dbReference>
<comment type="caution">
    <text evidence="1">The sequence shown here is derived from an EMBL/GenBank/DDBJ whole genome shotgun (WGS) entry which is preliminary data.</text>
</comment>
<protein>
    <submittedName>
        <fullName evidence="1">Uncharacterized protein</fullName>
    </submittedName>
</protein>
<name>A0A8H6X2D3_9AGAR</name>
<accession>A0A8H6X2D3</accession>
<evidence type="ECO:0000313" key="2">
    <source>
        <dbReference type="Proteomes" id="UP000620124"/>
    </source>
</evidence>
<evidence type="ECO:0000313" key="1">
    <source>
        <dbReference type="EMBL" id="KAF7332961.1"/>
    </source>
</evidence>
<dbReference type="AlphaFoldDB" id="A0A8H6X2D3"/>
<keyword evidence="2" id="KW-1185">Reference proteome</keyword>
<sequence length="173" mass="19472">MSELGDDAAGKMEGVRGLDLQIPILTLLHIHNESTMAWNYNAFPNIQVGGGGPQMAATLDLKAYLASVEGLKNSLNGNSLEGRRDVAMYEGQERSMIFGPKYVGVPLIVVLHWYKELYMFPRRDIERHKLNPGLRSVPLMAQNGVVYWYCVYRPSGRGPEPKYIESLKDLFEL</sequence>
<dbReference type="EMBL" id="JACAZI010000031">
    <property type="protein sequence ID" value="KAF7332961.1"/>
    <property type="molecule type" value="Genomic_DNA"/>
</dbReference>
<organism evidence="1 2">
    <name type="scientific">Mycena venus</name>
    <dbReference type="NCBI Taxonomy" id="2733690"/>
    <lineage>
        <taxon>Eukaryota</taxon>
        <taxon>Fungi</taxon>
        <taxon>Dikarya</taxon>
        <taxon>Basidiomycota</taxon>
        <taxon>Agaricomycotina</taxon>
        <taxon>Agaricomycetes</taxon>
        <taxon>Agaricomycetidae</taxon>
        <taxon>Agaricales</taxon>
        <taxon>Marasmiineae</taxon>
        <taxon>Mycenaceae</taxon>
        <taxon>Mycena</taxon>
    </lineage>
</organism>